<evidence type="ECO:0000256" key="1">
    <source>
        <dbReference type="SAM" id="Phobius"/>
    </source>
</evidence>
<reference evidence="2 3" key="1">
    <citation type="submission" date="2018-12" db="EMBL/GenBank/DDBJ databases">
        <title>Persistence of Moraxella catarrhalis in Chronic Obstructive Pulmonary Disease and Regulation of the Hag/MID Adhesin.</title>
        <authorList>
            <person name="Murphy T."/>
            <person name="Zhao X."/>
            <person name="Vyas G."/>
            <person name="Aluvathingal J."/>
            <person name="Nadendla S."/>
            <person name="Tallon L."/>
            <person name="Tettelin H."/>
        </authorList>
    </citation>
    <scope>NUCLEOTIDE SEQUENCE [LARGE SCALE GENOMIC DNA]</scope>
    <source>
        <strain evidence="2 3">173P27B1</strain>
    </source>
</reference>
<organism evidence="2 3">
    <name type="scientific">Moraxella catarrhalis</name>
    <name type="common">Branhamella catarrhalis</name>
    <dbReference type="NCBI Taxonomy" id="480"/>
    <lineage>
        <taxon>Bacteria</taxon>
        <taxon>Pseudomonadati</taxon>
        <taxon>Pseudomonadota</taxon>
        <taxon>Gammaproteobacteria</taxon>
        <taxon>Moraxellales</taxon>
        <taxon>Moraxellaceae</taxon>
        <taxon>Moraxella</taxon>
    </lineage>
</organism>
<protein>
    <submittedName>
        <fullName evidence="2">Membrane protein</fullName>
    </submittedName>
</protein>
<comment type="caution">
    <text evidence="2">The sequence shown here is derived from an EMBL/GenBank/DDBJ whole genome shotgun (WGS) entry which is preliminary data.</text>
</comment>
<dbReference type="EMBL" id="RYER01000018">
    <property type="protein sequence ID" value="RUO15960.1"/>
    <property type="molecule type" value="Genomic_DNA"/>
</dbReference>
<keyword evidence="3" id="KW-1185">Reference proteome</keyword>
<dbReference type="Proteomes" id="UP000268436">
    <property type="component" value="Unassembled WGS sequence"/>
</dbReference>
<evidence type="ECO:0000313" key="3">
    <source>
        <dbReference type="Proteomes" id="UP000268436"/>
    </source>
</evidence>
<name>A0ABY0BJ70_MORCA</name>
<keyword evidence="1" id="KW-1133">Transmembrane helix</keyword>
<gene>
    <name evidence="2" type="ORF">EJK54_0776</name>
</gene>
<evidence type="ECO:0000313" key="2">
    <source>
        <dbReference type="EMBL" id="RUO15960.1"/>
    </source>
</evidence>
<keyword evidence="1" id="KW-0472">Membrane</keyword>
<feature type="transmembrane region" description="Helical" evidence="1">
    <location>
        <begin position="6"/>
        <end position="24"/>
    </location>
</feature>
<keyword evidence="1" id="KW-0812">Transmembrane</keyword>
<proteinExistence type="predicted"/>
<sequence length="37" mass="4409">MLDTGWYLVIFCVYLSLFRVIFLCRVQKMGAYSQESQ</sequence>
<accession>A0ABY0BJ70</accession>